<name>A0A161KCP6_9ZZZZ</name>
<proteinExistence type="predicted"/>
<evidence type="ECO:0000313" key="1">
    <source>
        <dbReference type="EMBL" id="CUS43682.1"/>
    </source>
</evidence>
<sequence>MGGPNRRPIGRVGRIVQSKKRASVDARMGELGGRARAHAPAINQCWLSDG</sequence>
<reference evidence="1" key="1">
    <citation type="submission" date="2015-10" db="EMBL/GenBank/DDBJ databases">
        <authorList>
            <person name="Gilbert D.G."/>
        </authorList>
    </citation>
    <scope>NUCLEOTIDE SEQUENCE</scope>
</reference>
<accession>A0A161KCP6</accession>
<gene>
    <name evidence="1" type="ORF">MGWOODY_Smn2768</name>
</gene>
<organism evidence="1">
    <name type="scientific">hydrothermal vent metagenome</name>
    <dbReference type="NCBI Taxonomy" id="652676"/>
    <lineage>
        <taxon>unclassified sequences</taxon>
        <taxon>metagenomes</taxon>
        <taxon>ecological metagenomes</taxon>
    </lineage>
</organism>
<dbReference type="AlphaFoldDB" id="A0A161KCP6"/>
<dbReference type="EMBL" id="CZQE01000073">
    <property type="protein sequence ID" value="CUS43682.1"/>
    <property type="molecule type" value="Genomic_DNA"/>
</dbReference>
<protein>
    <submittedName>
        <fullName evidence="1">Uncharacterized protein</fullName>
    </submittedName>
</protein>